<evidence type="ECO:0000313" key="1">
    <source>
        <dbReference type="EMBL" id="TNH28107.1"/>
    </source>
</evidence>
<gene>
    <name evidence="1" type="ORF">FHG89_16110</name>
</gene>
<name>A0A5C4QS96_9ACTN</name>
<sequence>MIRIPLRVSGVDLDDDVTLELLGEHLSDLAWSERDGGVVATLHTPTTNPVATALAAARRITHILPGAEVLDVDQELVSTSDIAYRLGVSREAVRLWAEGLRGPGDFPRPVGTVGNGKSKVWQWFAVNSWLRETYRIGEDEHHLSAQQIAELNAHLLKVKQPIDDEWEAAASYERSVRPPVERGEHFHVLLEQLDEEILSSRAKGHMHWAIKMGDDWSSWVARYLHQDAASYIEVSPGPEQVEELT</sequence>
<dbReference type="Proteomes" id="UP000306145">
    <property type="component" value="Unassembled WGS sequence"/>
</dbReference>
<dbReference type="EMBL" id="VDFY01000160">
    <property type="protein sequence ID" value="TNH28107.1"/>
    <property type="molecule type" value="Genomic_DNA"/>
</dbReference>
<reference evidence="1 2" key="1">
    <citation type="submission" date="2019-06" db="EMBL/GenBank/DDBJ databases">
        <title>Micromonospora ordensis sp. nov., isolated from deep marine sediment.</title>
        <authorList>
            <person name="Veyisoglu A."/>
            <person name="Carro L."/>
            <person name="Klenk H.-P."/>
            <person name="Sahin N."/>
        </authorList>
    </citation>
    <scope>NUCLEOTIDE SEQUENCE [LARGE SCALE GENOMIC DNA]</scope>
    <source>
        <strain evidence="1 2">S2509</strain>
    </source>
</reference>
<keyword evidence="2" id="KW-1185">Reference proteome</keyword>
<organism evidence="1 2">
    <name type="scientific">Micromonospora orduensis</name>
    <dbReference type="NCBI Taxonomy" id="1420891"/>
    <lineage>
        <taxon>Bacteria</taxon>
        <taxon>Bacillati</taxon>
        <taxon>Actinomycetota</taxon>
        <taxon>Actinomycetes</taxon>
        <taxon>Micromonosporales</taxon>
        <taxon>Micromonosporaceae</taxon>
        <taxon>Micromonospora</taxon>
    </lineage>
</organism>
<comment type="caution">
    <text evidence="1">The sequence shown here is derived from an EMBL/GenBank/DDBJ whole genome shotgun (WGS) entry which is preliminary data.</text>
</comment>
<proteinExistence type="predicted"/>
<dbReference type="AlphaFoldDB" id="A0A5C4QS96"/>
<accession>A0A5C4QS96</accession>
<evidence type="ECO:0000313" key="2">
    <source>
        <dbReference type="Proteomes" id="UP000306145"/>
    </source>
</evidence>
<protein>
    <recommendedName>
        <fullName evidence="3">DNA-binding protein</fullName>
    </recommendedName>
</protein>
<evidence type="ECO:0008006" key="3">
    <source>
        <dbReference type="Google" id="ProtNLM"/>
    </source>
</evidence>
<dbReference type="RefSeq" id="WP_139585204.1">
    <property type="nucleotide sequence ID" value="NZ_VDFY01000160.1"/>
</dbReference>
<dbReference type="OrthoDB" id="5119642at2"/>